<keyword evidence="1" id="KW-1277">Toxin-antitoxin system</keyword>
<dbReference type="GO" id="GO:0006402">
    <property type="term" value="P:mRNA catabolic process"/>
    <property type="evidence" value="ECO:0007669"/>
    <property type="project" value="TreeGrafter"/>
</dbReference>
<evidence type="ECO:0000313" key="4">
    <source>
        <dbReference type="Proteomes" id="UP000886845"/>
    </source>
</evidence>
<gene>
    <name evidence="3" type="ORF">IAC79_01340</name>
</gene>
<protein>
    <submittedName>
        <fullName evidence="3">Type II toxin-antitoxin system YafQ family toxin</fullName>
    </submittedName>
</protein>
<dbReference type="EMBL" id="DVOR01000042">
    <property type="protein sequence ID" value="HIV08743.1"/>
    <property type="molecule type" value="Genomic_DNA"/>
</dbReference>
<evidence type="ECO:0000256" key="2">
    <source>
        <dbReference type="PIRSR" id="PIRSR006156-1"/>
    </source>
</evidence>
<dbReference type="InterPro" id="IPR007712">
    <property type="entry name" value="RelE/ParE_toxin"/>
</dbReference>
<sequence length="91" mass="10653">MKYRIYWTSAFKKDYKRIMRRGKRWELAEAALAYLGNGLALPERYHDHALTGTYAGFRGFHVQPDWLIVYKIDNGALVLTLMRTGTHSDLF</sequence>
<dbReference type="AlphaFoldDB" id="A0A9D1T2Y1"/>
<dbReference type="InterPro" id="IPR035093">
    <property type="entry name" value="RelE/ParE_toxin_dom_sf"/>
</dbReference>
<proteinExistence type="predicted"/>
<reference evidence="3" key="2">
    <citation type="journal article" date="2021" name="PeerJ">
        <title>Extensive microbial diversity within the chicken gut microbiome revealed by metagenomics and culture.</title>
        <authorList>
            <person name="Gilroy R."/>
            <person name="Ravi A."/>
            <person name="Getino M."/>
            <person name="Pursley I."/>
            <person name="Horton D.L."/>
            <person name="Alikhan N.F."/>
            <person name="Baker D."/>
            <person name="Gharbi K."/>
            <person name="Hall N."/>
            <person name="Watson M."/>
            <person name="Adriaenssens E.M."/>
            <person name="Foster-Nyarko E."/>
            <person name="Jarju S."/>
            <person name="Secka A."/>
            <person name="Antonio M."/>
            <person name="Oren A."/>
            <person name="Chaudhuri R.R."/>
            <person name="La Ragione R."/>
            <person name="Hildebrand F."/>
            <person name="Pallen M.J."/>
        </authorList>
    </citation>
    <scope>NUCLEOTIDE SEQUENCE</scope>
    <source>
        <strain evidence="3">35461</strain>
    </source>
</reference>
<feature type="active site" description="Proton donor" evidence="2">
    <location>
        <position position="87"/>
    </location>
</feature>
<evidence type="ECO:0000256" key="1">
    <source>
        <dbReference type="ARBA" id="ARBA00022649"/>
    </source>
</evidence>
<dbReference type="GO" id="GO:0006415">
    <property type="term" value="P:translational termination"/>
    <property type="evidence" value="ECO:0007669"/>
    <property type="project" value="TreeGrafter"/>
</dbReference>
<evidence type="ECO:0000313" key="3">
    <source>
        <dbReference type="EMBL" id="HIV08743.1"/>
    </source>
</evidence>
<dbReference type="Proteomes" id="UP000886845">
    <property type="component" value="Unassembled WGS sequence"/>
</dbReference>
<organism evidence="3 4">
    <name type="scientific">Candidatus Spyradenecus faecavium</name>
    <dbReference type="NCBI Taxonomy" id="2840947"/>
    <lineage>
        <taxon>Bacteria</taxon>
        <taxon>Pseudomonadati</taxon>
        <taxon>Lentisphaerota</taxon>
        <taxon>Lentisphaeria</taxon>
        <taxon>Lentisphaerales</taxon>
        <taxon>Lentisphaeraceae</taxon>
        <taxon>Lentisphaeraceae incertae sedis</taxon>
        <taxon>Candidatus Spyradenecus</taxon>
    </lineage>
</organism>
<dbReference type="NCBIfam" id="TIGR02385">
    <property type="entry name" value="RelE_StbE"/>
    <property type="match status" value="1"/>
</dbReference>
<dbReference type="PANTHER" id="PTHR40588:SF1">
    <property type="entry name" value="MRNA INTERFERASE TOXIN YAFQ"/>
    <property type="match status" value="1"/>
</dbReference>
<comment type="caution">
    <text evidence="3">The sequence shown here is derived from an EMBL/GenBank/DDBJ whole genome shotgun (WGS) entry which is preliminary data.</text>
</comment>
<dbReference type="PIRSF" id="PIRSF006156">
    <property type="entry name" value="YafQ"/>
    <property type="match status" value="1"/>
</dbReference>
<dbReference type="Gene3D" id="3.30.2310.20">
    <property type="entry name" value="RelE-like"/>
    <property type="match status" value="1"/>
</dbReference>
<accession>A0A9D1T2Y1</accession>
<dbReference type="InterPro" id="IPR004386">
    <property type="entry name" value="Toxin_YafQ-like"/>
</dbReference>
<dbReference type="Pfam" id="PF15738">
    <property type="entry name" value="YafQ_toxin"/>
    <property type="match status" value="1"/>
</dbReference>
<dbReference type="GO" id="GO:0004521">
    <property type="term" value="F:RNA endonuclease activity"/>
    <property type="evidence" value="ECO:0007669"/>
    <property type="project" value="TreeGrafter"/>
</dbReference>
<dbReference type="SUPFAM" id="SSF143011">
    <property type="entry name" value="RelE-like"/>
    <property type="match status" value="1"/>
</dbReference>
<name>A0A9D1T2Y1_9BACT</name>
<reference evidence="3" key="1">
    <citation type="submission" date="2020-10" db="EMBL/GenBank/DDBJ databases">
        <authorList>
            <person name="Gilroy R."/>
        </authorList>
    </citation>
    <scope>NUCLEOTIDE SEQUENCE</scope>
    <source>
        <strain evidence="3">35461</strain>
    </source>
</reference>
<dbReference type="PANTHER" id="PTHR40588">
    <property type="entry name" value="MRNA INTERFERASE TOXIN YAFQ"/>
    <property type="match status" value="1"/>
</dbReference>